<dbReference type="EMBL" id="CM051402">
    <property type="protein sequence ID" value="KAJ4711608.1"/>
    <property type="molecule type" value="Genomic_DNA"/>
</dbReference>
<evidence type="ECO:0000313" key="2">
    <source>
        <dbReference type="Proteomes" id="UP001164539"/>
    </source>
</evidence>
<gene>
    <name evidence="1" type="ORF">OWV82_017599</name>
</gene>
<reference evidence="1 2" key="1">
    <citation type="journal article" date="2023" name="Science">
        <title>Complex scaffold remodeling in plant triterpene biosynthesis.</title>
        <authorList>
            <person name="De La Pena R."/>
            <person name="Hodgson H."/>
            <person name="Liu J.C."/>
            <person name="Stephenson M.J."/>
            <person name="Martin A.C."/>
            <person name="Owen C."/>
            <person name="Harkess A."/>
            <person name="Leebens-Mack J."/>
            <person name="Jimenez L.E."/>
            <person name="Osbourn A."/>
            <person name="Sattely E.S."/>
        </authorList>
    </citation>
    <scope>NUCLEOTIDE SEQUENCE [LARGE SCALE GENOMIC DNA]</scope>
    <source>
        <strain evidence="2">cv. JPN11</strain>
        <tissue evidence="1">Leaf</tissue>
    </source>
</reference>
<organism evidence="1 2">
    <name type="scientific">Melia azedarach</name>
    <name type="common">Chinaberry tree</name>
    <dbReference type="NCBI Taxonomy" id="155640"/>
    <lineage>
        <taxon>Eukaryota</taxon>
        <taxon>Viridiplantae</taxon>
        <taxon>Streptophyta</taxon>
        <taxon>Embryophyta</taxon>
        <taxon>Tracheophyta</taxon>
        <taxon>Spermatophyta</taxon>
        <taxon>Magnoliopsida</taxon>
        <taxon>eudicotyledons</taxon>
        <taxon>Gunneridae</taxon>
        <taxon>Pentapetalae</taxon>
        <taxon>rosids</taxon>
        <taxon>malvids</taxon>
        <taxon>Sapindales</taxon>
        <taxon>Meliaceae</taxon>
        <taxon>Melia</taxon>
    </lineage>
</organism>
<keyword evidence="2" id="KW-1185">Reference proteome</keyword>
<accession>A0ACC1XL16</accession>
<evidence type="ECO:0000313" key="1">
    <source>
        <dbReference type="EMBL" id="KAJ4711608.1"/>
    </source>
</evidence>
<protein>
    <submittedName>
        <fullName evidence="1">RNA binding</fullName>
    </submittedName>
</protein>
<proteinExistence type="predicted"/>
<dbReference type="Proteomes" id="UP001164539">
    <property type="component" value="Chromosome 9"/>
</dbReference>
<name>A0ACC1XL16_MELAZ</name>
<sequence>MATLSLNNSTRKNSPTLHSHKPVSKFTSFTKPTKISFSFSGKRSPKLHHFRPNSSVSESSLSVPKEAETDDIEDDPTQELSYLDEETDPESITDWELDFCSRPILDIRGKKVWELVVCDSSLSLQYTKYYPNNVINSITLKDSIVTICDNLGLPIPEKIRFFRSQMQTIIAKACKELGIKPIPSKRCLSLFLWLEERYETVYTRHPGFQKGSKPLLALDNPFPMELPDNLFGERWAFVQLPFSVVREEISSLETRFAFGASLDLDLLGIEVDDKTLIPGLAVASSRAKPLAAWMNGLEVCSIEADTARAALILSVGISTRYVYATYRKNPVTTSEAEAWEGAKKTCGGLHFLAIQEDLDSDDCVGFWLLLDLPPPPV</sequence>
<comment type="caution">
    <text evidence="1">The sequence shown here is derived from an EMBL/GenBank/DDBJ whole genome shotgun (WGS) entry which is preliminary data.</text>
</comment>